<evidence type="ECO:0000313" key="6">
    <source>
        <dbReference type="Proteomes" id="UP000485058"/>
    </source>
</evidence>
<keyword evidence="3" id="KW-0479">Metal-binding</keyword>
<proteinExistence type="predicted"/>
<dbReference type="Pfam" id="PF01152">
    <property type="entry name" value="Bac_globin"/>
    <property type="match status" value="1"/>
</dbReference>
<dbReference type="InterPro" id="IPR009050">
    <property type="entry name" value="Globin-like_sf"/>
</dbReference>
<dbReference type="EMBL" id="BLLF01001520">
    <property type="protein sequence ID" value="GFH19785.1"/>
    <property type="molecule type" value="Genomic_DNA"/>
</dbReference>
<dbReference type="GO" id="GO:0046872">
    <property type="term" value="F:metal ion binding"/>
    <property type="evidence" value="ECO:0007669"/>
    <property type="project" value="UniProtKB-KW"/>
</dbReference>
<organism evidence="5 6">
    <name type="scientific">Haematococcus lacustris</name>
    <name type="common">Green alga</name>
    <name type="synonym">Haematococcus pluvialis</name>
    <dbReference type="NCBI Taxonomy" id="44745"/>
    <lineage>
        <taxon>Eukaryota</taxon>
        <taxon>Viridiplantae</taxon>
        <taxon>Chlorophyta</taxon>
        <taxon>core chlorophytes</taxon>
        <taxon>Chlorophyceae</taxon>
        <taxon>CS clade</taxon>
        <taxon>Chlamydomonadales</taxon>
        <taxon>Haematococcaceae</taxon>
        <taxon>Haematococcus</taxon>
    </lineage>
</organism>
<accession>A0A699ZDA5</accession>
<dbReference type="InterPro" id="IPR012292">
    <property type="entry name" value="Globin/Proto"/>
</dbReference>
<sequence length="69" mass="7795">MPGPAEAQGLSAQLFDQLGGWDQLVAGVQQLYQRLGADPATQAFFPDTDLKRLSRHMVRWLQVRWLQVS</sequence>
<evidence type="ECO:0000313" key="5">
    <source>
        <dbReference type="EMBL" id="GFH19785.1"/>
    </source>
</evidence>
<name>A0A699ZDA5_HAELA</name>
<keyword evidence="1" id="KW-0813">Transport</keyword>
<reference evidence="5 6" key="1">
    <citation type="submission" date="2020-02" db="EMBL/GenBank/DDBJ databases">
        <title>Draft genome sequence of Haematococcus lacustris strain NIES-144.</title>
        <authorList>
            <person name="Morimoto D."/>
            <person name="Nakagawa S."/>
            <person name="Yoshida T."/>
            <person name="Sawayama S."/>
        </authorList>
    </citation>
    <scope>NUCLEOTIDE SEQUENCE [LARGE SCALE GENOMIC DNA]</scope>
    <source>
        <strain evidence="5 6">NIES-144</strain>
    </source>
</reference>
<dbReference type="Gene3D" id="1.10.490.10">
    <property type="entry name" value="Globins"/>
    <property type="match status" value="1"/>
</dbReference>
<evidence type="ECO:0000256" key="3">
    <source>
        <dbReference type="ARBA" id="ARBA00022723"/>
    </source>
</evidence>
<evidence type="ECO:0000256" key="4">
    <source>
        <dbReference type="ARBA" id="ARBA00023004"/>
    </source>
</evidence>
<dbReference type="GO" id="GO:0020037">
    <property type="term" value="F:heme binding"/>
    <property type="evidence" value="ECO:0007669"/>
    <property type="project" value="InterPro"/>
</dbReference>
<evidence type="ECO:0000256" key="1">
    <source>
        <dbReference type="ARBA" id="ARBA00022448"/>
    </source>
</evidence>
<dbReference type="Proteomes" id="UP000485058">
    <property type="component" value="Unassembled WGS sequence"/>
</dbReference>
<protein>
    <submittedName>
        <fullName evidence="5">Uncharacterized protein</fullName>
    </submittedName>
</protein>
<dbReference type="SUPFAM" id="SSF46458">
    <property type="entry name" value="Globin-like"/>
    <property type="match status" value="1"/>
</dbReference>
<comment type="caution">
    <text evidence="5">The sequence shown here is derived from an EMBL/GenBank/DDBJ whole genome shotgun (WGS) entry which is preliminary data.</text>
</comment>
<dbReference type="AlphaFoldDB" id="A0A699ZDA5"/>
<keyword evidence="2" id="KW-0349">Heme</keyword>
<dbReference type="GO" id="GO:0019825">
    <property type="term" value="F:oxygen binding"/>
    <property type="evidence" value="ECO:0007669"/>
    <property type="project" value="InterPro"/>
</dbReference>
<evidence type="ECO:0000256" key="2">
    <source>
        <dbReference type="ARBA" id="ARBA00022617"/>
    </source>
</evidence>
<dbReference type="InterPro" id="IPR001486">
    <property type="entry name" value="Hemoglobin_trunc"/>
</dbReference>
<keyword evidence="4" id="KW-0408">Iron</keyword>
<keyword evidence="6" id="KW-1185">Reference proteome</keyword>
<gene>
    <name evidence="5" type="ORF">HaLaN_16798</name>
</gene>